<dbReference type="Gene3D" id="2.40.50.100">
    <property type="match status" value="1"/>
</dbReference>
<evidence type="ECO:0000256" key="1">
    <source>
        <dbReference type="ARBA" id="ARBA00009477"/>
    </source>
</evidence>
<dbReference type="InterPro" id="IPR058634">
    <property type="entry name" value="AaeA-lik-b-barrel"/>
</dbReference>
<dbReference type="InterPro" id="IPR058625">
    <property type="entry name" value="MdtA-like_BSH"/>
</dbReference>
<protein>
    <submittedName>
        <fullName evidence="9">Efflux transporter periplasmic adaptor subunit</fullName>
    </submittedName>
</protein>
<dbReference type="AlphaFoldDB" id="A0A4V1MSE7"/>
<dbReference type="NCBIfam" id="TIGR01730">
    <property type="entry name" value="RND_mfp"/>
    <property type="match status" value="1"/>
</dbReference>
<comment type="similarity">
    <text evidence="1">Belongs to the membrane fusion protein (MFP) (TC 8.A.1) family.</text>
</comment>
<gene>
    <name evidence="9" type="ORF">C7R54_09120</name>
</gene>
<comment type="caution">
    <text evidence="9">The sequence shown here is derived from an EMBL/GenBank/DDBJ whole genome shotgun (WGS) entry which is preliminary data.</text>
</comment>
<dbReference type="PANTHER" id="PTHR30367">
    <property type="entry name" value="P-HYDROXYBENZOIC ACID EFFLUX PUMP SUBUNIT AAEA-RELATED"/>
    <property type="match status" value="1"/>
</dbReference>
<feature type="compositionally biased region" description="Low complexity" evidence="6">
    <location>
        <begin position="304"/>
        <end position="332"/>
    </location>
</feature>
<keyword evidence="5" id="KW-0175">Coiled coil</keyword>
<reference evidence="9 10" key="1">
    <citation type="journal article" date="2017" name="Int. J. Syst. Evol. Microbiol.">
        <title>Achromobacter aloeverae sp. nov., isolated from the root of Aloe vera (L.) Burm.f.</title>
        <authorList>
            <person name="Kuncharoen N."/>
            <person name="Muramatsu Y."/>
            <person name="Shibata C."/>
            <person name="Kamakura Y."/>
            <person name="Nakagawa Y."/>
            <person name="Tanasupawat S."/>
        </authorList>
    </citation>
    <scope>NUCLEOTIDE SEQUENCE [LARGE SCALE GENOMIC DNA]</scope>
    <source>
        <strain evidence="9 10">AVA-1</strain>
    </source>
</reference>
<proteinExistence type="inferred from homology"/>
<evidence type="ECO:0000259" key="7">
    <source>
        <dbReference type="Pfam" id="PF25917"/>
    </source>
</evidence>
<keyword evidence="4" id="KW-0472">Membrane</keyword>
<evidence type="ECO:0000256" key="5">
    <source>
        <dbReference type="SAM" id="Coils"/>
    </source>
</evidence>
<evidence type="ECO:0000259" key="8">
    <source>
        <dbReference type="Pfam" id="PF25963"/>
    </source>
</evidence>
<keyword evidence="2" id="KW-0812">Transmembrane</keyword>
<dbReference type="PANTHER" id="PTHR30367:SF12">
    <property type="entry name" value="P-HYDROXYBENZOIC ACID EFFLUX PUMP SUBUNIT AAEA"/>
    <property type="match status" value="1"/>
</dbReference>
<dbReference type="SUPFAM" id="SSF111369">
    <property type="entry name" value="HlyD-like secretion proteins"/>
    <property type="match status" value="1"/>
</dbReference>
<accession>A0A4V1MSE7</accession>
<feature type="compositionally biased region" description="Gly residues" evidence="6">
    <location>
        <begin position="294"/>
        <end position="303"/>
    </location>
</feature>
<name>A0A4V1MSE7_9BURK</name>
<dbReference type="Pfam" id="PF25917">
    <property type="entry name" value="BSH_RND"/>
    <property type="match status" value="1"/>
</dbReference>
<dbReference type="EMBL" id="PYAL01000002">
    <property type="protein sequence ID" value="RXN91319.1"/>
    <property type="molecule type" value="Genomic_DNA"/>
</dbReference>
<evidence type="ECO:0000256" key="3">
    <source>
        <dbReference type="ARBA" id="ARBA00022989"/>
    </source>
</evidence>
<feature type="region of interest" description="Disordered" evidence="6">
    <location>
        <begin position="290"/>
        <end position="332"/>
    </location>
</feature>
<feature type="domain" description="Multidrug resistance protein MdtA-like barrel-sandwich hybrid" evidence="7">
    <location>
        <begin position="51"/>
        <end position="189"/>
    </location>
</feature>
<evidence type="ECO:0000256" key="6">
    <source>
        <dbReference type="SAM" id="MobiDB-lite"/>
    </source>
</evidence>
<evidence type="ECO:0000256" key="2">
    <source>
        <dbReference type="ARBA" id="ARBA00022692"/>
    </source>
</evidence>
<dbReference type="GO" id="GO:0022857">
    <property type="term" value="F:transmembrane transporter activity"/>
    <property type="evidence" value="ECO:0007669"/>
    <property type="project" value="InterPro"/>
</dbReference>
<keyword evidence="10" id="KW-1185">Reference proteome</keyword>
<dbReference type="Pfam" id="PF25963">
    <property type="entry name" value="Beta-barrel_AAEA"/>
    <property type="match status" value="1"/>
</dbReference>
<sequence>MKLPSALRPAALARYAVTTIIVVAAAYAGWQLWDHYEVEPWTRDGRVRAYVVQIAPDVSGLVTAVPVQDNQDVKKGDVLFEIDRARYQLALDQAQASVASQTVARDQAQRDARRNRDLGQLVSAEAREQSQTKVEQSEAALAQAKVALDIAKLNLQRSRVVAPTDGRVTNLDLRVGSYAAAGRGVMALVDSNSFYVEGYFEETKLPRIKEGDRVSVQLMGEARTIQGHVDSIALGIADRDRSTSANMLPNVNPNFNWVRLAQRIPVRVHIDDVPAGVRLVSGQTATVVVDDGTQDGGKQGGGTAPAANPGAAAAPSTSSNTSTTTQSPAPRS</sequence>
<feature type="coiled-coil region" evidence="5">
    <location>
        <begin position="127"/>
        <end position="154"/>
    </location>
</feature>
<dbReference type="InterPro" id="IPR050393">
    <property type="entry name" value="MFP_Efflux_Pump"/>
</dbReference>
<dbReference type="InterPro" id="IPR006143">
    <property type="entry name" value="RND_pump_MFP"/>
</dbReference>
<dbReference type="Proteomes" id="UP000290849">
    <property type="component" value="Unassembled WGS sequence"/>
</dbReference>
<evidence type="ECO:0000313" key="10">
    <source>
        <dbReference type="Proteomes" id="UP000290849"/>
    </source>
</evidence>
<dbReference type="GO" id="GO:0016020">
    <property type="term" value="C:membrane"/>
    <property type="evidence" value="ECO:0007669"/>
    <property type="project" value="InterPro"/>
</dbReference>
<evidence type="ECO:0000313" key="9">
    <source>
        <dbReference type="EMBL" id="RXN91319.1"/>
    </source>
</evidence>
<keyword evidence="3" id="KW-1133">Transmembrane helix</keyword>
<dbReference type="RefSeq" id="WP_129149873.1">
    <property type="nucleotide sequence ID" value="NZ_JBHSDO010000013.1"/>
</dbReference>
<organism evidence="9 10">
    <name type="scientific">Achromobacter aloeverae</name>
    <dbReference type="NCBI Taxonomy" id="1750518"/>
    <lineage>
        <taxon>Bacteria</taxon>
        <taxon>Pseudomonadati</taxon>
        <taxon>Pseudomonadota</taxon>
        <taxon>Betaproteobacteria</taxon>
        <taxon>Burkholderiales</taxon>
        <taxon>Alcaligenaceae</taxon>
        <taxon>Achromobacter</taxon>
    </lineage>
</organism>
<dbReference type="Gene3D" id="2.40.30.170">
    <property type="match status" value="1"/>
</dbReference>
<feature type="domain" description="p-hydroxybenzoic acid efflux pump subunit AaeA-like beta-barrel" evidence="8">
    <location>
        <begin position="193"/>
        <end position="289"/>
    </location>
</feature>
<dbReference type="OrthoDB" id="9811754at2"/>
<evidence type="ECO:0000256" key="4">
    <source>
        <dbReference type="ARBA" id="ARBA00023136"/>
    </source>
</evidence>